<dbReference type="PROSITE" id="PS50297">
    <property type="entry name" value="ANK_REP_REGION"/>
    <property type="match status" value="1"/>
</dbReference>
<dbReference type="PROSITE" id="PS50097">
    <property type="entry name" value="BTB"/>
    <property type="match status" value="1"/>
</dbReference>
<feature type="repeat" description="ANK" evidence="1">
    <location>
        <begin position="311"/>
        <end position="343"/>
    </location>
</feature>
<keyword evidence="1" id="KW-0040">ANK repeat</keyword>
<protein>
    <recommendedName>
        <fullName evidence="3">BTB domain-containing protein</fullName>
    </recommendedName>
</protein>
<dbReference type="EMBL" id="JAAMPI010001221">
    <property type="protein sequence ID" value="KAF4626115.1"/>
    <property type="molecule type" value="Genomic_DNA"/>
</dbReference>
<accession>A0A8H4VZK0</accession>
<dbReference type="InterPro" id="IPR036770">
    <property type="entry name" value="Ankyrin_rpt-contain_sf"/>
</dbReference>
<dbReference type="SUPFAM" id="SSF48403">
    <property type="entry name" value="Ankyrin repeat"/>
    <property type="match status" value="1"/>
</dbReference>
<dbReference type="InterPro" id="IPR000210">
    <property type="entry name" value="BTB/POZ_dom"/>
</dbReference>
<dbReference type="InterPro" id="IPR011333">
    <property type="entry name" value="SKP1/BTB/POZ_sf"/>
</dbReference>
<dbReference type="InterPro" id="IPR002110">
    <property type="entry name" value="Ankyrin_rpt"/>
</dbReference>
<dbReference type="AlphaFoldDB" id="A0A8H4VZK0"/>
<dbReference type="PANTHER" id="PTHR47843">
    <property type="entry name" value="BTB DOMAIN-CONTAINING PROTEIN-RELATED"/>
    <property type="match status" value="1"/>
</dbReference>
<dbReference type="Proteomes" id="UP000566819">
    <property type="component" value="Unassembled WGS sequence"/>
</dbReference>
<dbReference type="Pfam" id="PF12796">
    <property type="entry name" value="Ank_2"/>
    <property type="match status" value="1"/>
</dbReference>
<organism evidence="4 5">
    <name type="scientific">Cudoniella acicularis</name>
    <dbReference type="NCBI Taxonomy" id="354080"/>
    <lineage>
        <taxon>Eukaryota</taxon>
        <taxon>Fungi</taxon>
        <taxon>Dikarya</taxon>
        <taxon>Ascomycota</taxon>
        <taxon>Pezizomycotina</taxon>
        <taxon>Leotiomycetes</taxon>
        <taxon>Helotiales</taxon>
        <taxon>Tricladiaceae</taxon>
        <taxon>Cudoniella</taxon>
    </lineage>
</organism>
<dbReference type="CDD" id="cd18186">
    <property type="entry name" value="BTB_POZ_ZBTB_KLHL-like"/>
    <property type="match status" value="1"/>
</dbReference>
<keyword evidence="5" id="KW-1185">Reference proteome</keyword>
<evidence type="ECO:0000313" key="4">
    <source>
        <dbReference type="EMBL" id="KAF4626115.1"/>
    </source>
</evidence>
<dbReference type="SMART" id="SM00248">
    <property type="entry name" value="ANK"/>
    <property type="match status" value="2"/>
</dbReference>
<feature type="region of interest" description="Disordered" evidence="2">
    <location>
        <begin position="16"/>
        <end position="37"/>
    </location>
</feature>
<feature type="repeat" description="ANK" evidence="1">
    <location>
        <begin position="278"/>
        <end position="310"/>
    </location>
</feature>
<dbReference type="PANTHER" id="PTHR47843:SF5">
    <property type="entry name" value="BTB_POZ DOMAIN PROTEIN"/>
    <property type="match status" value="1"/>
</dbReference>
<reference evidence="4 5" key="1">
    <citation type="submission" date="2020-03" db="EMBL/GenBank/DDBJ databases">
        <title>Draft Genome Sequence of Cudoniella acicularis.</title>
        <authorList>
            <person name="Buettner E."/>
            <person name="Kellner H."/>
        </authorList>
    </citation>
    <scope>NUCLEOTIDE SEQUENCE [LARGE SCALE GENOMIC DNA]</scope>
    <source>
        <strain evidence="4 5">DSM 108380</strain>
    </source>
</reference>
<gene>
    <name evidence="4" type="ORF">G7Y89_g12047</name>
</gene>
<dbReference type="PROSITE" id="PS50088">
    <property type="entry name" value="ANK_REPEAT"/>
    <property type="match status" value="2"/>
</dbReference>
<sequence length="353" mass="39614">MFNIFSRLKLRRSRDDITSPPEYSAMDPVSSPSSNTTLFSNQQSLSRFFNSPLFSDLTIRFSGKEIHAHKIIICSQSAWFAAAFEGKFSEAPKYTLELKDDDPISIEAMFRFFYNLPPTPQALSHTSSPPTNLLLLSLVKIYITADKYDVPLLRTSMITSFTHTASSSCLQLWNEGSLPEIIKTIYSNTVARNDAMRKTIVETCVENFEMMRRDTPDALRRLLEETPDFSADILMAMPPSSSPWTPPSPSKIVEQEVEVYVPSPIPSIHVNRSLNRPNTKTELHTAAEHGKLGRCRTLLNGGVPVDILDQEGETPLHFAAWFGRAEVVKLLVERGADVDKRKLPVRALKPSLA</sequence>
<name>A0A8H4VZK0_9HELO</name>
<feature type="domain" description="BTB" evidence="3">
    <location>
        <begin position="55"/>
        <end position="115"/>
    </location>
</feature>
<evidence type="ECO:0000313" key="5">
    <source>
        <dbReference type="Proteomes" id="UP000566819"/>
    </source>
</evidence>
<dbReference type="Pfam" id="PF00651">
    <property type="entry name" value="BTB"/>
    <property type="match status" value="1"/>
</dbReference>
<evidence type="ECO:0000256" key="2">
    <source>
        <dbReference type="SAM" id="MobiDB-lite"/>
    </source>
</evidence>
<dbReference type="SUPFAM" id="SSF54695">
    <property type="entry name" value="POZ domain"/>
    <property type="match status" value="1"/>
</dbReference>
<evidence type="ECO:0000259" key="3">
    <source>
        <dbReference type="PROSITE" id="PS50097"/>
    </source>
</evidence>
<dbReference type="Gene3D" id="3.30.710.10">
    <property type="entry name" value="Potassium Channel Kv1.1, Chain A"/>
    <property type="match status" value="1"/>
</dbReference>
<dbReference type="SMART" id="SM00225">
    <property type="entry name" value="BTB"/>
    <property type="match status" value="1"/>
</dbReference>
<dbReference type="Gene3D" id="1.25.40.20">
    <property type="entry name" value="Ankyrin repeat-containing domain"/>
    <property type="match status" value="2"/>
</dbReference>
<comment type="caution">
    <text evidence="4">The sequence shown here is derived from an EMBL/GenBank/DDBJ whole genome shotgun (WGS) entry which is preliminary data.</text>
</comment>
<evidence type="ECO:0000256" key="1">
    <source>
        <dbReference type="PROSITE-ProRule" id="PRU00023"/>
    </source>
</evidence>
<proteinExistence type="predicted"/>
<dbReference type="OrthoDB" id="6359816at2759"/>